<dbReference type="SFLD" id="SFLDG01153">
    <property type="entry name" value="Main.4:_Theta-like"/>
    <property type="match status" value="1"/>
</dbReference>
<proteinExistence type="predicted"/>
<dbReference type="PANTHER" id="PTHR43969">
    <property type="entry name" value="GLUTATHIONE S TRANSFERASE D10, ISOFORM A-RELATED"/>
    <property type="match status" value="1"/>
</dbReference>
<dbReference type="AlphaFoldDB" id="A0A0M4EEB7"/>
<feature type="non-terminal residue" evidence="4">
    <location>
        <position position="221"/>
    </location>
</feature>
<dbReference type="GO" id="GO:0004364">
    <property type="term" value="F:glutathione transferase activity"/>
    <property type="evidence" value="ECO:0007669"/>
    <property type="project" value="TreeGrafter"/>
</dbReference>
<evidence type="ECO:0000259" key="3">
    <source>
        <dbReference type="PROSITE" id="PS50405"/>
    </source>
</evidence>
<evidence type="ECO:0000313" key="4">
    <source>
        <dbReference type="EMBL" id="ALC42402.1"/>
    </source>
</evidence>
<dbReference type="GO" id="GO:0006749">
    <property type="term" value="P:glutathione metabolic process"/>
    <property type="evidence" value="ECO:0007669"/>
    <property type="project" value="TreeGrafter"/>
</dbReference>
<reference evidence="4 5" key="1">
    <citation type="submission" date="2015-08" db="EMBL/GenBank/DDBJ databases">
        <title>Ancestral chromatin configuration constrains chromatin evolution on differentiating sex chromosomes in Drosophila.</title>
        <authorList>
            <person name="Zhou Q."/>
            <person name="Bachtrog D."/>
        </authorList>
    </citation>
    <scope>NUCLEOTIDE SEQUENCE [LARGE SCALE GENOMIC DNA]</scope>
    <source>
        <tissue evidence="4">Whole larvae</tissue>
    </source>
</reference>
<dbReference type="InterPro" id="IPR036249">
    <property type="entry name" value="Thioredoxin-like_sf"/>
</dbReference>
<dbReference type="PROSITE" id="PS50404">
    <property type="entry name" value="GST_NTER"/>
    <property type="match status" value="1"/>
</dbReference>
<keyword evidence="5" id="KW-1185">Reference proteome</keyword>
<dbReference type="FunFam" id="3.40.30.10:FF:000034">
    <property type="entry name" value="glutathione S-transferase 1"/>
    <property type="match status" value="1"/>
</dbReference>
<name>A0A0M4EEB7_DROBS</name>
<dbReference type="Pfam" id="PF00043">
    <property type="entry name" value="GST_C"/>
    <property type="match status" value="1"/>
</dbReference>
<evidence type="ECO:0000259" key="2">
    <source>
        <dbReference type="PROSITE" id="PS50404"/>
    </source>
</evidence>
<evidence type="ECO:0000313" key="5">
    <source>
        <dbReference type="Proteomes" id="UP000494163"/>
    </source>
</evidence>
<dbReference type="SUPFAM" id="SSF47616">
    <property type="entry name" value="GST C-terminal domain-like"/>
    <property type="match status" value="1"/>
</dbReference>
<dbReference type="STRING" id="30019.A0A0M4EEB7"/>
<comment type="subunit">
    <text evidence="1">Homodimer.</text>
</comment>
<dbReference type="Gene3D" id="3.40.30.10">
    <property type="entry name" value="Glutaredoxin"/>
    <property type="match status" value="1"/>
</dbReference>
<dbReference type="InterPro" id="IPR004045">
    <property type="entry name" value="Glutathione_S-Trfase_N"/>
</dbReference>
<dbReference type="SUPFAM" id="SSF52833">
    <property type="entry name" value="Thioredoxin-like"/>
    <property type="match status" value="1"/>
</dbReference>
<dbReference type="CDD" id="cd03045">
    <property type="entry name" value="GST_N_Delta_Epsilon"/>
    <property type="match status" value="1"/>
</dbReference>
<dbReference type="SMR" id="A0A0M4EEB7"/>
<evidence type="ECO:0000256" key="1">
    <source>
        <dbReference type="ARBA" id="ARBA00011738"/>
    </source>
</evidence>
<dbReference type="PANTHER" id="PTHR43969:SF4">
    <property type="entry name" value="FI01423P-RELATED"/>
    <property type="match status" value="1"/>
</dbReference>
<accession>A0A0M4EEB7</accession>
<dbReference type="OMA" id="DEGCIWD"/>
<feature type="domain" description="GST N-terminal" evidence="2">
    <location>
        <begin position="2"/>
        <end position="83"/>
    </location>
</feature>
<dbReference type="SFLD" id="SFLDG00358">
    <property type="entry name" value="Main_(cytGST)"/>
    <property type="match status" value="1"/>
</dbReference>
<organism evidence="4 5">
    <name type="scientific">Drosophila busckii</name>
    <name type="common">Fruit fly</name>
    <dbReference type="NCBI Taxonomy" id="30019"/>
    <lineage>
        <taxon>Eukaryota</taxon>
        <taxon>Metazoa</taxon>
        <taxon>Ecdysozoa</taxon>
        <taxon>Arthropoda</taxon>
        <taxon>Hexapoda</taxon>
        <taxon>Insecta</taxon>
        <taxon>Pterygota</taxon>
        <taxon>Neoptera</taxon>
        <taxon>Endopterygota</taxon>
        <taxon>Diptera</taxon>
        <taxon>Brachycera</taxon>
        <taxon>Muscomorpha</taxon>
        <taxon>Ephydroidea</taxon>
        <taxon>Drosophilidae</taxon>
        <taxon>Drosophila</taxon>
    </lineage>
</organism>
<dbReference type="Pfam" id="PF13417">
    <property type="entry name" value="GST_N_3"/>
    <property type="match status" value="1"/>
</dbReference>
<feature type="domain" description="GST C-terminal" evidence="3">
    <location>
        <begin position="89"/>
        <end position="209"/>
    </location>
</feature>
<dbReference type="CDD" id="cd03177">
    <property type="entry name" value="GST_C_Delta_Epsilon"/>
    <property type="match status" value="1"/>
</dbReference>
<dbReference type="Gene3D" id="1.20.1050.10">
    <property type="match status" value="1"/>
</dbReference>
<dbReference type="FunFam" id="1.20.1050.10:FF:000007">
    <property type="entry name" value="Glutathione S-transferase 1-1"/>
    <property type="match status" value="1"/>
</dbReference>
<dbReference type="OrthoDB" id="2309723at2759"/>
<dbReference type="InterPro" id="IPR010987">
    <property type="entry name" value="Glutathione-S-Trfase_C-like"/>
</dbReference>
<dbReference type="SFLD" id="SFLDS00019">
    <property type="entry name" value="Glutathione_Transferase_(cytos"/>
    <property type="match status" value="1"/>
</dbReference>
<gene>
    <name evidence="4" type="ORF">Dbus_chr2Rg1981</name>
</gene>
<dbReference type="InterPro" id="IPR004046">
    <property type="entry name" value="GST_C"/>
</dbReference>
<dbReference type="InterPro" id="IPR040079">
    <property type="entry name" value="Glutathione_S-Trfase"/>
</dbReference>
<dbReference type="Proteomes" id="UP000494163">
    <property type="component" value="Chromosome 2R"/>
</dbReference>
<dbReference type="InterPro" id="IPR036282">
    <property type="entry name" value="Glutathione-S-Trfase_C_sf"/>
</dbReference>
<sequence length="221" mass="24985">MGKLVLYGLLASPPTRSCCLTLKALDLPYEFITINLMVGEHMLPEYLQKNPQHTVPLLQDDELYLWDSHAINAYLVRKYGKDDALYPSELVQRAVVDQRLHYDTSLMFTDSLRELTKRLLFLNESSVPQSKIDGVAAVYDMVENFLGENDYVAGSELTIADFSYVTSIGGLTAYLALDAAKYPAITAWWDRMKQLPYYEQANAEGAAQFEAMVKAKTYTVE</sequence>
<protein>
    <submittedName>
        <fullName evidence="4">GstE3</fullName>
    </submittedName>
</protein>
<dbReference type="EMBL" id="CP012524">
    <property type="protein sequence ID" value="ALC42402.1"/>
    <property type="molecule type" value="Genomic_DNA"/>
</dbReference>
<dbReference type="PROSITE" id="PS50405">
    <property type="entry name" value="GST_CTER"/>
    <property type="match status" value="1"/>
</dbReference>